<keyword evidence="2" id="KW-1185">Reference proteome</keyword>
<accession>A0A811ZXW6</accession>
<dbReference type="AlphaFoldDB" id="A0A811ZXW6"/>
<evidence type="ECO:0000313" key="1">
    <source>
        <dbReference type="EMBL" id="CAD7692956.1"/>
    </source>
</evidence>
<evidence type="ECO:0000313" key="2">
    <source>
        <dbReference type="Proteomes" id="UP000645828"/>
    </source>
</evidence>
<comment type="caution">
    <text evidence="1">The sequence shown here is derived from an EMBL/GenBank/DDBJ whole genome shotgun (WGS) entry which is preliminary data.</text>
</comment>
<sequence length="93" mass="10466">MHPCVHCSFIHNNQDTEVTQIATPWLELLPCQGIRCVTMGEFLKQTEPQRAGGGGEWVFPAEAQTAQSRDKPSLPCPFQFPTHQFCECSRGLY</sequence>
<protein>
    <submittedName>
        <fullName evidence="1">(raccoon dog) hypothetical protein</fullName>
    </submittedName>
</protein>
<dbReference type="EMBL" id="CAJHUB010000776">
    <property type="protein sequence ID" value="CAD7692956.1"/>
    <property type="molecule type" value="Genomic_DNA"/>
</dbReference>
<gene>
    <name evidence="1" type="ORF">NYPRO_LOCUS25748</name>
</gene>
<name>A0A811ZXW6_NYCPR</name>
<proteinExistence type="predicted"/>
<dbReference type="Proteomes" id="UP000645828">
    <property type="component" value="Unassembled WGS sequence"/>
</dbReference>
<reference evidence="1" key="1">
    <citation type="submission" date="2020-12" db="EMBL/GenBank/DDBJ databases">
        <authorList>
            <consortium name="Molecular Ecology Group"/>
        </authorList>
    </citation>
    <scope>NUCLEOTIDE SEQUENCE</scope>
    <source>
        <strain evidence="1">TBG_1078</strain>
    </source>
</reference>
<organism evidence="1 2">
    <name type="scientific">Nyctereutes procyonoides</name>
    <name type="common">Raccoon dog</name>
    <name type="synonym">Canis procyonoides</name>
    <dbReference type="NCBI Taxonomy" id="34880"/>
    <lineage>
        <taxon>Eukaryota</taxon>
        <taxon>Metazoa</taxon>
        <taxon>Chordata</taxon>
        <taxon>Craniata</taxon>
        <taxon>Vertebrata</taxon>
        <taxon>Euteleostomi</taxon>
        <taxon>Mammalia</taxon>
        <taxon>Eutheria</taxon>
        <taxon>Laurasiatheria</taxon>
        <taxon>Carnivora</taxon>
        <taxon>Caniformia</taxon>
        <taxon>Canidae</taxon>
        <taxon>Nyctereutes</taxon>
    </lineage>
</organism>